<name>E7BBB7_HYPDU</name>
<evidence type="ECO:0000313" key="2">
    <source>
        <dbReference type="EMBL" id="CBY83898.1"/>
    </source>
</evidence>
<dbReference type="GeneID" id="10094522"/>
<dbReference type="EMBL" id="FR749884">
    <property type="protein sequence ID" value="CBY83898.1"/>
    <property type="molecule type" value="Genomic_DNA"/>
</dbReference>
<organism evidence="2">
    <name type="scientific">Hypsibius dujardini</name>
    <name type="common">Water bear</name>
    <name type="synonym">Macrobiotus dujardini</name>
    <dbReference type="NCBI Taxonomy" id="232323"/>
    <lineage>
        <taxon>Eukaryota</taxon>
        <taxon>Metazoa</taxon>
        <taxon>Ecdysozoa</taxon>
        <taxon>Tardigrada</taxon>
        <taxon>Eutardigrada</taxon>
        <taxon>Parachela</taxon>
        <taxon>Hypsibioidea</taxon>
        <taxon>Hypsibiidae</taxon>
        <taxon>Hypsibius</taxon>
    </lineage>
</organism>
<accession>E7BBB7</accession>
<geneLocation type="mitochondrion" evidence="2"/>
<evidence type="ECO:0000256" key="1">
    <source>
        <dbReference type="SAM" id="Phobius"/>
    </source>
</evidence>
<protein>
    <submittedName>
        <fullName evidence="2">NADH dehydogenase subunit 6</fullName>
    </submittedName>
</protein>
<dbReference type="RefSeq" id="YP_004123105.1">
    <property type="nucleotide sequence ID" value="NC_014848.1"/>
</dbReference>
<dbReference type="AlphaFoldDB" id="E7BBB7"/>
<feature type="transmembrane region" description="Helical" evidence="1">
    <location>
        <begin position="49"/>
        <end position="70"/>
    </location>
</feature>
<keyword evidence="1" id="KW-1133">Transmembrane helix</keyword>
<keyword evidence="1" id="KW-0472">Membrane</keyword>
<dbReference type="CTD" id="4541"/>
<feature type="transmembrane region" description="Helical" evidence="1">
    <location>
        <begin position="82"/>
        <end position="99"/>
    </location>
</feature>
<keyword evidence="2" id="KW-0496">Mitochondrion</keyword>
<proteinExistence type="predicted"/>
<feature type="transmembrane region" description="Helical" evidence="1">
    <location>
        <begin position="119"/>
        <end position="144"/>
    </location>
</feature>
<reference evidence="2" key="1">
    <citation type="journal article" date="2010" name="Genome Biol. Evol.">
        <title>Ecdysozoan mitogenomics: evidence for a common origin of the legged invertebrates, the Panarthropoda.</title>
        <authorList>
            <person name="Rota-Stabelli O."/>
            <person name="Kayal E."/>
            <person name="Gleeson D."/>
            <person name="Daub J."/>
            <person name="Boore J.L."/>
            <person name="Telford M.J."/>
            <person name="Pisani D."/>
            <person name="Blaxter M."/>
            <person name="Lavrov D.V."/>
        </authorList>
    </citation>
    <scope>NUCLEOTIDE SEQUENCE</scope>
</reference>
<gene>
    <name evidence="2" type="primary">ND6</name>
</gene>
<keyword evidence="1" id="KW-0812">Transmembrane</keyword>
<sequence>MKESYTLTIMCLFLIFMFKHPLLLMLCLVTQSLSVLTFIYMSMWNMWNAFMLILIFLGGLLIIFIYLTALTPNELFKESVNFTKGLMTLGASVMLLHNLTPTPLLHTKENFFFPNIFNIFLNNFFIMMMIYLMATLFSTMNLCAKSKSPLKINT</sequence>